<keyword evidence="1" id="KW-0732">Signal</keyword>
<dbReference type="RefSeq" id="WP_116958753.1">
    <property type="nucleotide sequence ID" value="NZ_QVLS01000005.1"/>
</dbReference>
<keyword evidence="3" id="KW-1185">Reference proteome</keyword>
<dbReference type="Proteomes" id="UP000261931">
    <property type="component" value="Unassembled WGS sequence"/>
</dbReference>
<evidence type="ECO:0000313" key="3">
    <source>
        <dbReference type="Proteomes" id="UP000261931"/>
    </source>
</evidence>
<feature type="chain" id="PRO_5016697543" evidence="1">
    <location>
        <begin position="24"/>
        <end position="151"/>
    </location>
</feature>
<sequence>MNRFIPPLLAAAALMAASGPSAAADKELSCKLTFTSRQWSAVYSSAEGEGTVSCDNGASLPVTISAKGIGLTAGKWKITDGTGKFTHVSAIEDVLGSYLAVSGDAGVAKAGTAQVLTKGKVSLALAGKGEGFDLGIAISDFKIAKRAAEAK</sequence>
<reference evidence="2 3" key="1">
    <citation type="submission" date="2018-08" db="EMBL/GenBank/DDBJ databases">
        <title>Hydrogenophaga sp. LA-38 isolated from sludge.</title>
        <authorList>
            <person name="Im W.-T."/>
        </authorList>
    </citation>
    <scope>NUCLEOTIDE SEQUENCE [LARGE SCALE GENOMIC DNA]</scope>
    <source>
        <strain evidence="2 3">LA-38</strain>
    </source>
</reference>
<comment type="caution">
    <text evidence="2">The sequence shown here is derived from an EMBL/GenBank/DDBJ whole genome shotgun (WGS) entry which is preliminary data.</text>
</comment>
<name>A0A372EKF8_9BURK</name>
<feature type="signal peptide" evidence="1">
    <location>
        <begin position="1"/>
        <end position="23"/>
    </location>
</feature>
<gene>
    <name evidence="2" type="ORF">DY262_10145</name>
</gene>
<dbReference type="AlphaFoldDB" id="A0A372EKF8"/>
<proteinExistence type="predicted"/>
<accession>A0A372EKF8</accession>
<evidence type="ECO:0000313" key="2">
    <source>
        <dbReference type="EMBL" id="RFP79326.1"/>
    </source>
</evidence>
<protein>
    <submittedName>
        <fullName evidence="2">Uncharacterized protein</fullName>
    </submittedName>
</protein>
<evidence type="ECO:0000256" key="1">
    <source>
        <dbReference type="SAM" id="SignalP"/>
    </source>
</evidence>
<dbReference type="EMBL" id="QVLS01000005">
    <property type="protein sequence ID" value="RFP79326.1"/>
    <property type="molecule type" value="Genomic_DNA"/>
</dbReference>
<organism evidence="2 3">
    <name type="scientific">Hydrogenophaga borbori</name>
    <dbReference type="NCBI Taxonomy" id="2294117"/>
    <lineage>
        <taxon>Bacteria</taxon>
        <taxon>Pseudomonadati</taxon>
        <taxon>Pseudomonadota</taxon>
        <taxon>Betaproteobacteria</taxon>
        <taxon>Burkholderiales</taxon>
        <taxon>Comamonadaceae</taxon>
        <taxon>Hydrogenophaga</taxon>
    </lineage>
</organism>